<proteinExistence type="predicted"/>
<reference evidence="1 2" key="1">
    <citation type="submission" date="2020-08" db="EMBL/GenBank/DDBJ databases">
        <title>Genomic Encyclopedia of Type Strains, Phase IV (KMG-V): Genome sequencing to study the core and pangenomes of soil and plant-associated prokaryotes.</title>
        <authorList>
            <person name="Whitman W."/>
        </authorList>
    </citation>
    <scope>NUCLEOTIDE SEQUENCE [LARGE SCALE GENOMIC DNA]</scope>
    <source>
        <strain evidence="1 2">S3M1</strain>
    </source>
</reference>
<protein>
    <submittedName>
        <fullName evidence="1">Uncharacterized protein</fullName>
    </submittedName>
</protein>
<dbReference type="EMBL" id="JACHCE010000001">
    <property type="protein sequence ID" value="MBB5635292.1"/>
    <property type="molecule type" value="Genomic_DNA"/>
</dbReference>
<dbReference type="Proteomes" id="UP000537204">
    <property type="component" value="Unassembled WGS sequence"/>
</dbReference>
<comment type="caution">
    <text evidence="1">The sequence shown here is derived from an EMBL/GenBank/DDBJ whole genome shotgun (WGS) entry which is preliminary data.</text>
</comment>
<organism evidence="1 2">
    <name type="scientific">Pedobacter cryoconitis</name>
    <dbReference type="NCBI Taxonomy" id="188932"/>
    <lineage>
        <taxon>Bacteria</taxon>
        <taxon>Pseudomonadati</taxon>
        <taxon>Bacteroidota</taxon>
        <taxon>Sphingobacteriia</taxon>
        <taxon>Sphingobacteriales</taxon>
        <taxon>Sphingobacteriaceae</taxon>
        <taxon>Pedobacter</taxon>
    </lineage>
</organism>
<evidence type="ECO:0000313" key="2">
    <source>
        <dbReference type="Proteomes" id="UP000537204"/>
    </source>
</evidence>
<accession>A0A7W8ZJR6</accession>
<evidence type="ECO:0000313" key="1">
    <source>
        <dbReference type="EMBL" id="MBB5635292.1"/>
    </source>
</evidence>
<name>A0A7W8ZJR6_9SPHI</name>
<sequence length="52" mass="6231">MANFKVICIIKPIVHSFHYRITHIGYNDTSQEKTINKQYLKLISFNNSYNHF</sequence>
<gene>
    <name evidence="1" type="ORF">HDE68_001177</name>
</gene>
<dbReference type="AlphaFoldDB" id="A0A7W8ZJR6"/>